<keyword evidence="3" id="KW-1185">Reference proteome</keyword>
<dbReference type="RefSeq" id="WP_091284562.1">
    <property type="nucleotide sequence ID" value="NZ_FAOZ01000034.1"/>
</dbReference>
<dbReference type="InterPro" id="IPR011251">
    <property type="entry name" value="Luciferase-like_dom"/>
</dbReference>
<dbReference type="Gene3D" id="3.20.20.30">
    <property type="entry name" value="Luciferase-like domain"/>
    <property type="match status" value="1"/>
</dbReference>
<name>A0A0S4QZ63_9ACTN</name>
<evidence type="ECO:0000313" key="3">
    <source>
        <dbReference type="Proteomes" id="UP000198802"/>
    </source>
</evidence>
<sequence length="344" mass="37008">MKIDGGLPHSLADRESAARGARLAASVGYDRLFAAEAAHDPFLPVALAAGAADVDLGTNVAVAFARNPMTTAMVANDLQVLTGGRFILGLGSQVKAHITRRFSMPWSHPAARMREFVLALRAIWESWQPGGRLRFEGTFYRHTLSNPLFQPGPNPFGPPRVFLAAVGPRMTEVAGEVADGLMCHAFTSPAYLAEVTLPALRRGLARAGRADGAVEVCLPVLLATGPSGADLEPEIDRVRRQVAFYASTPAYRAVLDHHGWGDLHGEAHRLSVEQRWEEMAGLVDDDILHTLAVVADAGSLADVVRERFGRLVTGLRLNVPYADAPEVWAPVIEKLGQPVEEPVG</sequence>
<dbReference type="InterPro" id="IPR036661">
    <property type="entry name" value="Luciferase-like_sf"/>
</dbReference>
<dbReference type="Proteomes" id="UP000198802">
    <property type="component" value="Unassembled WGS sequence"/>
</dbReference>
<feature type="domain" description="Luciferase-like" evidence="1">
    <location>
        <begin position="13"/>
        <end position="310"/>
    </location>
</feature>
<proteinExistence type="predicted"/>
<organism evidence="2 3">
    <name type="scientific">Parafrankia irregularis</name>
    <dbReference type="NCBI Taxonomy" id="795642"/>
    <lineage>
        <taxon>Bacteria</taxon>
        <taxon>Bacillati</taxon>
        <taxon>Actinomycetota</taxon>
        <taxon>Actinomycetes</taxon>
        <taxon>Frankiales</taxon>
        <taxon>Frankiaceae</taxon>
        <taxon>Parafrankia</taxon>
    </lineage>
</organism>
<protein>
    <submittedName>
        <fullName evidence="2">Probable F420-dependent oxidoreductase, MSMEG_2256 family</fullName>
    </submittedName>
</protein>
<evidence type="ECO:0000259" key="1">
    <source>
        <dbReference type="Pfam" id="PF00296"/>
    </source>
</evidence>
<dbReference type="NCBIfam" id="TIGR03617">
    <property type="entry name" value="F420_MSMEG_2256"/>
    <property type="match status" value="1"/>
</dbReference>
<dbReference type="PANTHER" id="PTHR43244:SF2">
    <property type="entry name" value="CONSERVED HYPOTHETICAL ALANINE AND PROLINE-RICH PROTEIN"/>
    <property type="match status" value="1"/>
</dbReference>
<accession>A0A0S4QZ63</accession>
<dbReference type="CDD" id="cd01097">
    <property type="entry name" value="Tetrahydromethanopterin_reductase"/>
    <property type="match status" value="1"/>
</dbReference>
<reference evidence="3" key="1">
    <citation type="submission" date="2015-11" db="EMBL/GenBank/DDBJ databases">
        <authorList>
            <person name="Varghese N."/>
        </authorList>
    </citation>
    <scope>NUCLEOTIDE SEQUENCE [LARGE SCALE GENOMIC DNA]</scope>
    <source>
        <strain evidence="3">DSM 45899</strain>
    </source>
</reference>
<dbReference type="GO" id="GO:0016705">
    <property type="term" value="F:oxidoreductase activity, acting on paired donors, with incorporation or reduction of molecular oxygen"/>
    <property type="evidence" value="ECO:0007669"/>
    <property type="project" value="InterPro"/>
</dbReference>
<dbReference type="InterPro" id="IPR019919">
    <property type="entry name" value="Lucif-like_OxRdtase_MSMEG_2256"/>
</dbReference>
<dbReference type="InterPro" id="IPR050564">
    <property type="entry name" value="F420-G6PD/mer"/>
</dbReference>
<gene>
    <name evidence="2" type="ORF">Ga0074812_13487</name>
</gene>
<dbReference type="AlphaFoldDB" id="A0A0S4QZ63"/>
<dbReference type="EMBL" id="FAOZ01000034">
    <property type="protein sequence ID" value="CUU60056.1"/>
    <property type="molecule type" value="Genomic_DNA"/>
</dbReference>
<evidence type="ECO:0000313" key="2">
    <source>
        <dbReference type="EMBL" id="CUU60056.1"/>
    </source>
</evidence>
<dbReference type="PANTHER" id="PTHR43244">
    <property type="match status" value="1"/>
</dbReference>
<dbReference type="SUPFAM" id="SSF51679">
    <property type="entry name" value="Bacterial luciferase-like"/>
    <property type="match status" value="1"/>
</dbReference>
<dbReference type="Pfam" id="PF00296">
    <property type="entry name" value="Bac_luciferase"/>
    <property type="match status" value="1"/>
</dbReference>